<dbReference type="UniPathway" id="UPA00219"/>
<keyword evidence="3" id="KW-0961">Cell wall biogenesis/degradation</keyword>
<keyword evidence="7" id="KW-1185">Reference proteome</keyword>
<dbReference type="Pfam" id="PF08245">
    <property type="entry name" value="Mur_ligase_M"/>
    <property type="match status" value="1"/>
</dbReference>
<dbReference type="Pfam" id="PF02875">
    <property type="entry name" value="Mur_ligase_C"/>
    <property type="match status" value="1"/>
</dbReference>
<comment type="pathway">
    <text evidence="1 3">Cell wall biogenesis; peptidoglycan biosynthesis.</text>
</comment>
<dbReference type="RefSeq" id="WP_054646275.1">
    <property type="nucleotide sequence ID" value="NZ_FUXS01000001.1"/>
</dbReference>
<dbReference type="Gene3D" id="3.40.1390.10">
    <property type="entry name" value="MurE/MurF, N-terminal domain"/>
    <property type="match status" value="1"/>
</dbReference>
<dbReference type="GO" id="GO:0005524">
    <property type="term" value="F:ATP binding"/>
    <property type="evidence" value="ECO:0007669"/>
    <property type="project" value="InterPro"/>
</dbReference>
<dbReference type="GO" id="GO:0051301">
    <property type="term" value="P:cell division"/>
    <property type="evidence" value="ECO:0007669"/>
    <property type="project" value="UniProtKB-KW"/>
</dbReference>
<dbReference type="GO" id="GO:0008360">
    <property type="term" value="P:regulation of cell shape"/>
    <property type="evidence" value="ECO:0007669"/>
    <property type="project" value="UniProtKB-KW"/>
</dbReference>
<dbReference type="OrthoDB" id="9800958at2"/>
<dbReference type="PATRIC" id="fig|1122148.6.peg.547"/>
<evidence type="ECO:0000313" key="6">
    <source>
        <dbReference type="EMBL" id="KRN79121.1"/>
    </source>
</evidence>
<comment type="caution">
    <text evidence="6">The sequence shown here is derived from an EMBL/GenBank/DDBJ whole genome shotgun (WGS) entry which is preliminary data.</text>
</comment>
<dbReference type="Gene3D" id="3.90.190.20">
    <property type="entry name" value="Mur ligase, C-terminal domain"/>
    <property type="match status" value="1"/>
</dbReference>
<dbReference type="InterPro" id="IPR004101">
    <property type="entry name" value="Mur_ligase_C"/>
</dbReference>
<name>A0A0R2JPV0_9LACO</name>
<dbReference type="EMBL" id="JQBT01000032">
    <property type="protein sequence ID" value="KRN79121.1"/>
    <property type="molecule type" value="Genomic_DNA"/>
</dbReference>
<dbReference type="GO" id="GO:0005737">
    <property type="term" value="C:cytoplasm"/>
    <property type="evidence" value="ECO:0007669"/>
    <property type="project" value="UniProtKB-SubCell"/>
</dbReference>
<dbReference type="InterPro" id="IPR005761">
    <property type="entry name" value="UDP-N-AcMur-Glu-dNH2Pim_ligase"/>
</dbReference>
<dbReference type="Proteomes" id="UP000051565">
    <property type="component" value="Unassembled WGS sequence"/>
</dbReference>
<keyword evidence="3" id="KW-0573">Peptidoglycan synthesis</keyword>
<dbReference type="GO" id="GO:0016881">
    <property type="term" value="F:acid-amino acid ligase activity"/>
    <property type="evidence" value="ECO:0007669"/>
    <property type="project" value="InterPro"/>
</dbReference>
<gene>
    <name evidence="6" type="ORF">IV52_GL000526</name>
</gene>
<evidence type="ECO:0000259" key="4">
    <source>
        <dbReference type="Pfam" id="PF02875"/>
    </source>
</evidence>
<evidence type="ECO:0000256" key="3">
    <source>
        <dbReference type="RuleBase" id="RU004135"/>
    </source>
</evidence>
<dbReference type="PANTHER" id="PTHR23135:SF4">
    <property type="entry name" value="UDP-N-ACETYLMURAMOYL-L-ALANYL-D-GLUTAMATE--2,6-DIAMINOPIMELATE LIGASE MURE HOMOLOG, CHLOROPLASTIC"/>
    <property type="match status" value="1"/>
</dbReference>
<dbReference type="STRING" id="53444.AYR59_06090"/>
<dbReference type="SUPFAM" id="SSF53623">
    <property type="entry name" value="MurD-like peptide ligases, catalytic domain"/>
    <property type="match status" value="1"/>
</dbReference>
<dbReference type="SUPFAM" id="SSF53244">
    <property type="entry name" value="MurD-like peptide ligases, peptide-binding domain"/>
    <property type="match status" value="1"/>
</dbReference>
<dbReference type="NCBIfam" id="NF001130">
    <property type="entry name" value="PRK00139.2-4"/>
    <property type="match status" value="1"/>
</dbReference>
<dbReference type="PANTHER" id="PTHR23135">
    <property type="entry name" value="MUR LIGASE FAMILY MEMBER"/>
    <property type="match status" value="1"/>
</dbReference>
<keyword evidence="6" id="KW-0436">Ligase</keyword>
<accession>A0A0R2JPV0</accession>
<dbReference type="AlphaFoldDB" id="A0A0R2JPV0"/>
<evidence type="ECO:0000259" key="5">
    <source>
        <dbReference type="Pfam" id="PF08245"/>
    </source>
</evidence>
<dbReference type="NCBIfam" id="TIGR01085">
    <property type="entry name" value="murE"/>
    <property type="match status" value="1"/>
</dbReference>
<proteinExistence type="inferred from homology"/>
<dbReference type="InterPro" id="IPR036565">
    <property type="entry name" value="Mur-like_cat_sf"/>
</dbReference>
<feature type="domain" description="Mur ligase central" evidence="5">
    <location>
        <begin position="111"/>
        <end position="293"/>
    </location>
</feature>
<evidence type="ECO:0000256" key="2">
    <source>
        <dbReference type="ARBA" id="ARBA00005898"/>
    </source>
</evidence>
<feature type="domain" description="Mur ligase C-terminal" evidence="4">
    <location>
        <begin position="354"/>
        <end position="482"/>
    </location>
</feature>
<comment type="subcellular location">
    <subcellularLocation>
        <location evidence="3">Cytoplasm</location>
    </subcellularLocation>
</comment>
<dbReference type="Gene3D" id="3.40.1190.10">
    <property type="entry name" value="Mur-like, catalytic domain"/>
    <property type="match status" value="1"/>
</dbReference>
<dbReference type="GeneID" id="61250409"/>
<organism evidence="6 7">
    <name type="scientific">Fructilactobacillus lindneri DSM 20690 = JCM 11027</name>
    <dbReference type="NCBI Taxonomy" id="1122148"/>
    <lineage>
        <taxon>Bacteria</taxon>
        <taxon>Bacillati</taxon>
        <taxon>Bacillota</taxon>
        <taxon>Bacilli</taxon>
        <taxon>Lactobacillales</taxon>
        <taxon>Lactobacillaceae</taxon>
        <taxon>Fructilactobacillus</taxon>
    </lineage>
</organism>
<reference evidence="6 7" key="1">
    <citation type="journal article" date="2015" name="Genome Announc.">
        <title>Expanding the biotechnology potential of lactobacilli through comparative genomics of 213 strains and associated genera.</title>
        <authorList>
            <person name="Sun Z."/>
            <person name="Harris H.M."/>
            <person name="McCann A."/>
            <person name="Guo C."/>
            <person name="Argimon S."/>
            <person name="Zhang W."/>
            <person name="Yang X."/>
            <person name="Jeffery I.B."/>
            <person name="Cooney J.C."/>
            <person name="Kagawa T.F."/>
            <person name="Liu W."/>
            <person name="Song Y."/>
            <person name="Salvetti E."/>
            <person name="Wrobel A."/>
            <person name="Rasinkangas P."/>
            <person name="Parkhill J."/>
            <person name="Rea M.C."/>
            <person name="O'Sullivan O."/>
            <person name="Ritari J."/>
            <person name="Douillard F.P."/>
            <person name="Paul Ross R."/>
            <person name="Yang R."/>
            <person name="Briner A.E."/>
            <person name="Felis G.E."/>
            <person name="de Vos W.M."/>
            <person name="Barrangou R."/>
            <person name="Klaenhammer T.R."/>
            <person name="Caufield P.W."/>
            <person name="Cui Y."/>
            <person name="Zhang H."/>
            <person name="O'Toole P.W."/>
        </authorList>
    </citation>
    <scope>NUCLEOTIDE SEQUENCE [LARGE SCALE GENOMIC DNA]</scope>
    <source>
        <strain evidence="6 7">DSM 20690</strain>
    </source>
</reference>
<keyword evidence="3" id="KW-0132">Cell division</keyword>
<dbReference type="InterPro" id="IPR013221">
    <property type="entry name" value="Mur_ligase_cen"/>
</dbReference>
<comment type="similarity">
    <text evidence="2">Belongs to the MurCDEF family. MurE subfamily.</text>
</comment>
<keyword evidence="3" id="KW-0131">Cell cycle</keyword>
<keyword evidence="3" id="KW-0133">Cell shape</keyword>
<dbReference type="GO" id="GO:0071555">
    <property type="term" value="P:cell wall organization"/>
    <property type="evidence" value="ECO:0007669"/>
    <property type="project" value="UniProtKB-KW"/>
</dbReference>
<protein>
    <submittedName>
        <fullName evidence="6">UDP-N-acetylmuramoylalanyl-D-glutamate--2, 6-diaminopimelate ligase</fullName>
    </submittedName>
</protein>
<sequence length="515" mass="57367">MSLNVKKIKTILYEHGLLQSTNAMGHPEFEYISYDSRDIQKNTLFFCKGNFKPEYLETAKEAGATGVVSERHLPASAGMNEFIVKDIQKSMALLSAAFFNYPQDELYIIAITGTKCKTTSAYFVRDAIQNATNDKVAIFSTINTVIGNAPSDNFKSHLTTPESLDIFHNMRRAVNNGMKILVMEVSSQAYLKNRVYGLKYDIGSFLNISSDHVGENEHPTVANYLHCKEQLLVNSKITIINAETDNLKDVYYTAKATCNPENIYLFARKNAKLEIPIKLDFIYSSEVDTLKLNEIYMQSLTKKAKKLDLDGSYRLGLPGDYNEPDAADAIISAGIAGFKRSDLTKGIASTQIPGRMEIYETKHNGTVYVDYAHNYSSMHSLLSFLKSQNPDGKVIVVVGCTGNKGIIRRKGIGKALSENADVAYLTMQDPAFEDPKEISKEIDSHIDHSKVDVHFVMNRETAIADAIKQGKNDDIIVIAGKGRDPYQKINGVDTPYPTDTVIVKELVKELNKNDC</sequence>
<dbReference type="InterPro" id="IPR035911">
    <property type="entry name" value="MurE/MurF_N"/>
</dbReference>
<evidence type="ECO:0000313" key="7">
    <source>
        <dbReference type="Proteomes" id="UP000051565"/>
    </source>
</evidence>
<evidence type="ECO:0000256" key="1">
    <source>
        <dbReference type="ARBA" id="ARBA00004752"/>
    </source>
</evidence>
<dbReference type="InterPro" id="IPR036615">
    <property type="entry name" value="Mur_ligase_C_dom_sf"/>
</dbReference>
<dbReference type="GO" id="GO:0009252">
    <property type="term" value="P:peptidoglycan biosynthetic process"/>
    <property type="evidence" value="ECO:0007669"/>
    <property type="project" value="UniProtKB-UniPathway"/>
</dbReference>
<dbReference type="SUPFAM" id="SSF63418">
    <property type="entry name" value="MurE/MurF N-terminal domain"/>
    <property type="match status" value="1"/>
</dbReference>